<organism evidence="6 7">
    <name type="scientific">Climacteris rufus</name>
    <name type="common">rufous treecreeper</name>
    <dbReference type="NCBI Taxonomy" id="47695"/>
    <lineage>
        <taxon>Eukaryota</taxon>
        <taxon>Metazoa</taxon>
        <taxon>Chordata</taxon>
        <taxon>Craniata</taxon>
        <taxon>Vertebrata</taxon>
        <taxon>Euteleostomi</taxon>
        <taxon>Archelosauria</taxon>
        <taxon>Archosauria</taxon>
        <taxon>Dinosauria</taxon>
        <taxon>Saurischia</taxon>
        <taxon>Theropoda</taxon>
        <taxon>Coelurosauria</taxon>
        <taxon>Aves</taxon>
        <taxon>Neognathae</taxon>
        <taxon>Neoaves</taxon>
        <taxon>Telluraves</taxon>
        <taxon>Australaves</taxon>
        <taxon>Passeriformes</taxon>
        <taxon>Climacteridae</taxon>
        <taxon>Climacteris</taxon>
    </lineage>
</organism>
<dbReference type="EMBL" id="VZRZ01003397">
    <property type="protein sequence ID" value="NWW74712.1"/>
    <property type="molecule type" value="Genomic_DNA"/>
</dbReference>
<feature type="compositionally biased region" description="Gly residues" evidence="5">
    <location>
        <begin position="7"/>
        <end position="17"/>
    </location>
</feature>
<dbReference type="PANTHER" id="PTHR12442">
    <property type="entry name" value="DYNEIN INTERMEDIATE CHAIN"/>
    <property type="match status" value="1"/>
</dbReference>
<comment type="caution">
    <text evidence="6">The sequence shown here is derived from an EMBL/GenBank/DDBJ whole genome shotgun (WGS) entry which is preliminary data.</text>
</comment>
<reference evidence="6 7" key="1">
    <citation type="submission" date="2019-09" db="EMBL/GenBank/DDBJ databases">
        <title>Bird 10,000 Genomes (B10K) Project - Family phase.</title>
        <authorList>
            <person name="Zhang G."/>
        </authorList>
    </citation>
    <scope>NUCLEOTIDE SEQUENCE [LARGE SCALE GENOMIC DNA]</scope>
    <source>
        <strain evidence="6">B10K-DU-029-53</strain>
    </source>
</reference>
<dbReference type="GO" id="GO:0005868">
    <property type="term" value="C:cytoplasmic dynein complex"/>
    <property type="evidence" value="ECO:0007669"/>
    <property type="project" value="TreeGrafter"/>
</dbReference>
<accession>A0A7K6QLT9</accession>
<evidence type="ECO:0000256" key="4">
    <source>
        <dbReference type="ARBA" id="ARBA00022737"/>
    </source>
</evidence>
<dbReference type="SMART" id="SM00320">
    <property type="entry name" value="WD40"/>
    <property type="match status" value="6"/>
</dbReference>
<dbReference type="Proteomes" id="UP000580879">
    <property type="component" value="Unassembled WGS sequence"/>
</dbReference>
<keyword evidence="2" id="KW-0963">Cytoplasm</keyword>
<dbReference type="Gene3D" id="2.130.10.10">
    <property type="entry name" value="YVTN repeat-like/Quinoprotein amine dehydrogenase"/>
    <property type="match status" value="2"/>
</dbReference>
<proteinExistence type="predicted"/>
<dbReference type="PANTHER" id="PTHR12442:SF26">
    <property type="entry name" value="CYTOPLASMIC DYNEIN 2 INTERMEDIATE CHAIN 2"/>
    <property type="match status" value="1"/>
</dbReference>
<dbReference type="OrthoDB" id="445052at2759"/>
<comment type="subcellular location">
    <subcellularLocation>
        <location evidence="1">Cytoplasm</location>
    </subcellularLocation>
</comment>
<dbReference type="GO" id="GO:0045504">
    <property type="term" value="F:dynein heavy chain binding"/>
    <property type="evidence" value="ECO:0007669"/>
    <property type="project" value="TreeGrafter"/>
</dbReference>
<dbReference type="FunFam" id="2.130.10.10:FF:000283">
    <property type="entry name" value="WD repeat domain 34"/>
    <property type="match status" value="1"/>
</dbReference>
<evidence type="ECO:0000256" key="1">
    <source>
        <dbReference type="ARBA" id="ARBA00004496"/>
    </source>
</evidence>
<feature type="region of interest" description="Disordered" evidence="5">
    <location>
        <begin position="1"/>
        <end position="49"/>
    </location>
</feature>
<dbReference type="InterPro" id="IPR036322">
    <property type="entry name" value="WD40_repeat_dom_sf"/>
</dbReference>
<evidence type="ECO:0000313" key="7">
    <source>
        <dbReference type="Proteomes" id="UP000580879"/>
    </source>
</evidence>
<keyword evidence="4" id="KW-0677">Repeat</keyword>
<dbReference type="AlphaFoldDB" id="A0A7K6QLT9"/>
<evidence type="ECO:0000313" key="6">
    <source>
        <dbReference type="EMBL" id="NWW74712.1"/>
    </source>
</evidence>
<gene>
    <name evidence="6" type="primary">Wdr34</name>
    <name evidence="6" type="ORF">CLIRUF_R13287</name>
</gene>
<dbReference type="SUPFAM" id="SSF50978">
    <property type="entry name" value="WD40 repeat-like"/>
    <property type="match status" value="1"/>
</dbReference>
<name>A0A7K6QLT9_9PASS</name>
<keyword evidence="3" id="KW-0853">WD repeat</keyword>
<dbReference type="FunFam" id="2.130.10.10:FF:001469">
    <property type="entry name" value="WD repeat domain 34"/>
    <property type="match status" value="1"/>
</dbReference>
<feature type="non-terminal residue" evidence="6">
    <location>
        <position position="1"/>
    </location>
</feature>
<feature type="non-terminal residue" evidence="6">
    <location>
        <position position="550"/>
    </location>
</feature>
<keyword evidence="7" id="KW-1185">Reference proteome</keyword>
<dbReference type="GO" id="GO:0045503">
    <property type="term" value="F:dynein light chain binding"/>
    <property type="evidence" value="ECO:0007669"/>
    <property type="project" value="TreeGrafter"/>
</dbReference>
<dbReference type="InterPro" id="IPR015943">
    <property type="entry name" value="WD40/YVTN_repeat-like_dom_sf"/>
</dbReference>
<dbReference type="GO" id="GO:0097014">
    <property type="term" value="C:ciliary plasm"/>
    <property type="evidence" value="ECO:0007669"/>
    <property type="project" value="TreeGrafter"/>
</dbReference>
<evidence type="ECO:0000256" key="5">
    <source>
        <dbReference type="SAM" id="MobiDB-lite"/>
    </source>
</evidence>
<evidence type="ECO:0000256" key="2">
    <source>
        <dbReference type="ARBA" id="ARBA00022490"/>
    </source>
</evidence>
<dbReference type="GO" id="GO:0042073">
    <property type="term" value="P:intraciliary transport"/>
    <property type="evidence" value="ECO:0007669"/>
    <property type="project" value="TreeGrafter"/>
</dbReference>
<dbReference type="Pfam" id="PF00400">
    <property type="entry name" value="WD40"/>
    <property type="match status" value="3"/>
</dbReference>
<sequence length="550" mass="59440">AAPVSMGTGGAGGGSGTGRAATPGSDPRSPRDQRALSGPGMFADRTVPGADVPSLWRSARGARCEAKTCQTGKISTAEAAAQSCTGRDAAVQTEQSKDDAQDFQQEVQVDYTGLLSFLQRVENTVIKELNKNWKSHAFDGFEVNWTDQDEAVLCLHTLSYPEAQDHSLQVTSVSWNATGSVVACSYGRLDDGDWSTEKSYVCTWNLDRRGLNPQHPDVVIDVPSSVMCLAFHPSQPSLIAGGLFSGELVVWDTSRTEDPVIWRTGMTDDTHTDPVYQVNWVPDTKHSNHCQLLSVSTDGKILVWRQEQEGRLAVAEGFAIVAQQVPRSTRLKKMAWGEAAVGVTSLSFSPFSPGLFVVGVEGGYSLRCSTAAQTPALPGPGSSVPLRAPAEFAFSPHAGPVYSVSCSPFHRQVLRVGHCQNLFLSCGTDGQVHLHSMLQTQPLFALQLSKKYLFCVRWSPVRPLVFAAASGEGVHLFDLARSVQKPTVSLQQSLSDSPVYCLEFNTKHTRLLAAGDAAGTVKVWQLSSDFTEQGPKEMNHLEQLASDIMD</sequence>
<dbReference type="InterPro" id="IPR050687">
    <property type="entry name" value="Dynein_IC"/>
</dbReference>
<evidence type="ECO:0000256" key="3">
    <source>
        <dbReference type="ARBA" id="ARBA00022574"/>
    </source>
</evidence>
<dbReference type="InterPro" id="IPR001680">
    <property type="entry name" value="WD40_rpt"/>
</dbReference>
<protein>
    <submittedName>
        <fullName evidence="6">WDR34 protein</fullName>
    </submittedName>
</protein>